<evidence type="ECO:0000313" key="4">
    <source>
        <dbReference type="Proteomes" id="UP000697127"/>
    </source>
</evidence>
<dbReference type="InterPro" id="IPR033464">
    <property type="entry name" value="CSN8_PSD8_EIF3K"/>
</dbReference>
<dbReference type="PANTHER" id="PTHR12387:SF0">
    <property type="entry name" value="26S PROTEASOME NON-ATPASE REGULATORY SUBUNIT 8"/>
    <property type="match status" value="1"/>
</dbReference>
<dbReference type="Pfam" id="PF10075">
    <property type="entry name" value="CSN8_PSD8_EIF3K"/>
    <property type="match status" value="1"/>
</dbReference>
<gene>
    <name evidence="3" type="primary">RPN12</name>
    <name evidence="3" type="ORF">C6P40_000061</name>
</gene>
<dbReference type="OrthoDB" id="8775810at2759"/>
<dbReference type="PANTHER" id="PTHR12387">
    <property type="entry name" value="26S PROTEASOME NON-ATPASE REGULATORY SUBUNIT 8"/>
    <property type="match status" value="1"/>
</dbReference>
<dbReference type="GO" id="GO:0005634">
    <property type="term" value="C:nucleus"/>
    <property type="evidence" value="ECO:0007669"/>
    <property type="project" value="TreeGrafter"/>
</dbReference>
<reference evidence="3" key="1">
    <citation type="submission" date="2020-11" db="EMBL/GenBank/DDBJ databases">
        <title>Kefir isolates.</title>
        <authorList>
            <person name="Marcisauskas S."/>
            <person name="Kim Y."/>
            <person name="Blasche S."/>
        </authorList>
    </citation>
    <scope>NUCLEOTIDE SEQUENCE</scope>
    <source>
        <strain evidence="3">Olga-1</strain>
    </source>
</reference>
<evidence type="ECO:0000259" key="2">
    <source>
        <dbReference type="Pfam" id="PF10075"/>
    </source>
</evidence>
<proteinExistence type="predicted"/>
<evidence type="ECO:0000256" key="1">
    <source>
        <dbReference type="ARBA" id="ARBA00022942"/>
    </source>
</evidence>
<dbReference type="AlphaFoldDB" id="A0A9P7BIC8"/>
<keyword evidence="4" id="KW-1185">Reference proteome</keyword>
<keyword evidence="1" id="KW-0647">Proteasome</keyword>
<feature type="domain" description="CSN8/PSMD8/EIF3K" evidence="2">
    <location>
        <begin position="201"/>
        <end position="262"/>
    </location>
</feature>
<evidence type="ECO:0000313" key="3">
    <source>
        <dbReference type="EMBL" id="KAG0691444.1"/>
    </source>
</evidence>
<organism evidence="3 4">
    <name type="scientific">Pichia californica</name>
    <dbReference type="NCBI Taxonomy" id="460514"/>
    <lineage>
        <taxon>Eukaryota</taxon>
        <taxon>Fungi</taxon>
        <taxon>Dikarya</taxon>
        <taxon>Ascomycota</taxon>
        <taxon>Saccharomycotina</taxon>
        <taxon>Pichiomycetes</taxon>
        <taxon>Pichiales</taxon>
        <taxon>Pichiaceae</taxon>
        <taxon>Pichia</taxon>
    </lineage>
</organism>
<dbReference type="InterPro" id="IPR006746">
    <property type="entry name" value="26S_Psome_Rpn12"/>
</dbReference>
<dbReference type="GO" id="GO:0008541">
    <property type="term" value="C:proteasome regulatory particle, lid subcomplex"/>
    <property type="evidence" value="ECO:0007669"/>
    <property type="project" value="TreeGrafter"/>
</dbReference>
<dbReference type="GO" id="GO:0043161">
    <property type="term" value="P:proteasome-mediated ubiquitin-dependent protein catabolic process"/>
    <property type="evidence" value="ECO:0007669"/>
    <property type="project" value="TreeGrafter"/>
</dbReference>
<dbReference type="EMBL" id="PUHW01000001">
    <property type="protein sequence ID" value="KAG0691444.1"/>
    <property type="molecule type" value="Genomic_DNA"/>
</dbReference>
<dbReference type="GO" id="GO:0005829">
    <property type="term" value="C:cytosol"/>
    <property type="evidence" value="ECO:0007669"/>
    <property type="project" value="TreeGrafter"/>
</dbReference>
<sequence>MSLETLTTKLTENFSKEDYESCYKLLTPIKIQLIEHNLLVPSNQSNINPNDLIITRAILEIGALVSINLLKMQEFSNFITQLKPFYELKLLNKEEFKSNEKNKLLSLYLLLLLTRDDLALFHIELESFKNFNLNIDDLENDEFLSIPIKFEKWIIDGDFNKIFEILSLSSSSSSSSSSSKTAITTTTTKNQKFPCKEFNLFENELLNSIRINIATNLEKVYKNLPIENFKLILFLKEISETYEYIENFNWTLNNGIVDFTKKNFKIDEENNIIDEINDEKTIIKNSLIYATEMESII</sequence>
<dbReference type="Gene3D" id="1.25.40.990">
    <property type="match status" value="1"/>
</dbReference>
<dbReference type="Proteomes" id="UP000697127">
    <property type="component" value="Unassembled WGS sequence"/>
</dbReference>
<comment type="caution">
    <text evidence="3">The sequence shown here is derived from an EMBL/GenBank/DDBJ whole genome shotgun (WGS) entry which is preliminary data.</text>
</comment>
<name>A0A9P7BIC8_9ASCO</name>
<accession>A0A9P7BIC8</accession>
<protein>
    <submittedName>
        <fullName evidence="3">Regulatory particle non-ATPase</fullName>
    </submittedName>
</protein>